<evidence type="ECO:0000256" key="10">
    <source>
        <dbReference type="SAM" id="SignalP"/>
    </source>
</evidence>
<keyword evidence="5" id="KW-0862">Zinc</keyword>
<dbReference type="OrthoDB" id="8062037at2759"/>
<name>A0A1R2BUM5_9CILI</name>
<keyword evidence="2 9" id="KW-0812">Transmembrane</keyword>
<comment type="caution">
    <text evidence="12">The sequence shown here is derived from an EMBL/GenBank/DDBJ whole genome shotgun (WGS) entry which is preliminary data.</text>
</comment>
<evidence type="ECO:0000256" key="7">
    <source>
        <dbReference type="ARBA" id="ARBA00023136"/>
    </source>
</evidence>
<organism evidence="12 13">
    <name type="scientific">Stentor coeruleus</name>
    <dbReference type="NCBI Taxonomy" id="5963"/>
    <lineage>
        <taxon>Eukaryota</taxon>
        <taxon>Sar</taxon>
        <taxon>Alveolata</taxon>
        <taxon>Ciliophora</taxon>
        <taxon>Postciliodesmatophora</taxon>
        <taxon>Heterotrichea</taxon>
        <taxon>Heterotrichida</taxon>
        <taxon>Stentoridae</taxon>
        <taxon>Stentor</taxon>
    </lineage>
</organism>
<evidence type="ECO:0000256" key="6">
    <source>
        <dbReference type="ARBA" id="ARBA00022989"/>
    </source>
</evidence>
<reference evidence="12 13" key="1">
    <citation type="submission" date="2016-11" db="EMBL/GenBank/DDBJ databases">
        <title>The macronuclear genome of Stentor coeruleus: a giant cell with tiny introns.</title>
        <authorList>
            <person name="Slabodnick M."/>
            <person name="Ruby J.G."/>
            <person name="Reiff S.B."/>
            <person name="Swart E.C."/>
            <person name="Gosai S."/>
            <person name="Prabakaran S."/>
            <person name="Witkowska E."/>
            <person name="Larue G.E."/>
            <person name="Fisher S."/>
            <person name="Freeman R.M."/>
            <person name="Gunawardena J."/>
            <person name="Chu W."/>
            <person name="Stover N.A."/>
            <person name="Gregory B.D."/>
            <person name="Nowacki M."/>
            <person name="Derisi J."/>
            <person name="Roy S.W."/>
            <person name="Marshall W.F."/>
            <person name="Sood P."/>
        </authorList>
    </citation>
    <scope>NUCLEOTIDE SEQUENCE [LARGE SCALE GENOMIC DNA]</scope>
    <source>
        <strain evidence="12">WM001</strain>
    </source>
</reference>
<keyword evidence="4 8" id="KW-0863">Zinc-finger</keyword>
<dbReference type="Proteomes" id="UP000187209">
    <property type="component" value="Unassembled WGS sequence"/>
</dbReference>
<keyword evidence="10" id="KW-0732">Signal</keyword>
<dbReference type="InterPro" id="IPR013083">
    <property type="entry name" value="Znf_RING/FYVE/PHD"/>
</dbReference>
<dbReference type="InterPro" id="IPR011016">
    <property type="entry name" value="Znf_RING-CH"/>
</dbReference>
<feature type="transmembrane region" description="Helical" evidence="9">
    <location>
        <begin position="412"/>
        <end position="436"/>
    </location>
</feature>
<feature type="domain" description="RING-type" evidence="11">
    <location>
        <begin position="473"/>
        <end position="518"/>
    </location>
</feature>
<evidence type="ECO:0000256" key="3">
    <source>
        <dbReference type="ARBA" id="ARBA00022723"/>
    </source>
</evidence>
<gene>
    <name evidence="12" type="ORF">SteCoe_19256</name>
</gene>
<proteinExistence type="predicted"/>
<dbReference type="EMBL" id="MPUH01000422">
    <property type="protein sequence ID" value="OMJ80456.1"/>
    <property type="molecule type" value="Genomic_DNA"/>
</dbReference>
<dbReference type="GO" id="GO:0008270">
    <property type="term" value="F:zinc ion binding"/>
    <property type="evidence" value="ECO:0007669"/>
    <property type="project" value="UniProtKB-KW"/>
</dbReference>
<feature type="chain" id="PRO_5012616251" description="RING-type domain-containing protein" evidence="10">
    <location>
        <begin position="16"/>
        <end position="530"/>
    </location>
</feature>
<evidence type="ECO:0000256" key="8">
    <source>
        <dbReference type="PROSITE-ProRule" id="PRU00175"/>
    </source>
</evidence>
<dbReference type="PROSITE" id="PS50089">
    <property type="entry name" value="ZF_RING_2"/>
    <property type="match status" value="1"/>
</dbReference>
<evidence type="ECO:0000256" key="9">
    <source>
        <dbReference type="SAM" id="Phobius"/>
    </source>
</evidence>
<sequence length="530" mass="60861">MINYVIFFLLASCYSTFVFHTPDYLSGSSLTIIPLKLGIPAFYKIYGNLFLVDSYNCETNYYGLNETFLVFLYPTDCNITDIAVKSYQAGTPLIMLADDYKLTLSKKIGAAPIPDNFPSITIIAFTDDIYNLVCNMPVVSGSYIYDITKYNGFYIDIILGGYHDEDKDLIDNFSNLYANYSIDPINVSFNFNYNKNVNESSDCINYHDTNYCTQGINEYTGHEVLSNLLLIASYYSTLPKNYEGFLVFLNYLSVYYNKCYTNYTFSCNTEVLLSSYTSNIDFLNYDLLTSAYSEVYNREYFNINYYYFPWDKYLEQGYCLAFNTPDSKCPLCSLDCSNSMLEDNYCHPQCNNTSCGYQNLQCLQVYPGCYSFMLKDGICNGACYESSKNSNCVDFVEADTQLPKSQSFSIRVYVPLIIVFGSIIILFFIIFICAIVRKRRTQASRRLDSGNLKKPLDVQKFDRDMKILGEAICPIDLEEFKDNDDVVITPCKHIFHPECLKEWIEKAENIQKGCPICKNPLNDLEISNRI</sequence>
<comment type="subcellular location">
    <subcellularLocation>
        <location evidence="1">Membrane</location>
    </subcellularLocation>
</comment>
<evidence type="ECO:0000256" key="2">
    <source>
        <dbReference type="ARBA" id="ARBA00022692"/>
    </source>
</evidence>
<protein>
    <recommendedName>
        <fullName evidence="11">RING-type domain-containing protein</fullName>
    </recommendedName>
</protein>
<feature type="signal peptide" evidence="10">
    <location>
        <begin position="1"/>
        <end position="15"/>
    </location>
</feature>
<dbReference type="InterPro" id="IPR001841">
    <property type="entry name" value="Znf_RING"/>
</dbReference>
<dbReference type="PANTHER" id="PTHR46539:SF9">
    <property type="entry name" value="RING-H2 FINGER PROTEIN ATL56"/>
    <property type="match status" value="1"/>
</dbReference>
<keyword evidence="7 9" id="KW-0472">Membrane</keyword>
<dbReference type="Pfam" id="PF13639">
    <property type="entry name" value="zf-RING_2"/>
    <property type="match status" value="1"/>
</dbReference>
<evidence type="ECO:0000313" key="13">
    <source>
        <dbReference type="Proteomes" id="UP000187209"/>
    </source>
</evidence>
<accession>A0A1R2BUM5</accession>
<dbReference type="Gene3D" id="3.30.40.10">
    <property type="entry name" value="Zinc/RING finger domain, C3HC4 (zinc finger)"/>
    <property type="match status" value="1"/>
</dbReference>
<evidence type="ECO:0000259" key="11">
    <source>
        <dbReference type="PROSITE" id="PS50089"/>
    </source>
</evidence>
<evidence type="ECO:0000313" key="12">
    <source>
        <dbReference type="EMBL" id="OMJ80456.1"/>
    </source>
</evidence>
<keyword evidence="6 9" id="KW-1133">Transmembrane helix</keyword>
<dbReference type="GO" id="GO:0016020">
    <property type="term" value="C:membrane"/>
    <property type="evidence" value="ECO:0007669"/>
    <property type="project" value="UniProtKB-SubCell"/>
</dbReference>
<evidence type="ECO:0000256" key="1">
    <source>
        <dbReference type="ARBA" id="ARBA00004370"/>
    </source>
</evidence>
<dbReference type="PANTHER" id="PTHR46539">
    <property type="entry name" value="E3 UBIQUITIN-PROTEIN LIGASE ATL42"/>
    <property type="match status" value="1"/>
</dbReference>
<dbReference type="SMART" id="SM00744">
    <property type="entry name" value="RINGv"/>
    <property type="match status" value="1"/>
</dbReference>
<evidence type="ECO:0000256" key="4">
    <source>
        <dbReference type="ARBA" id="ARBA00022771"/>
    </source>
</evidence>
<dbReference type="SUPFAM" id="SSF57850">
    <property type="entry name" value="RING/U-box"/>
    <property type="match status" value="1"/>
</dbReference>
<dbReference type="AlphaFoldDB" id="A0A1R2BUM5"/>
<evidence type="ECO:0000256" key="5">
    <source>
        <dbReference type="ARBA" id="ARBA00022833"/>
    </source>
</evidence>
<keyword evidence="13" id="KW-1185">Reference proteome</keyword>
<keyword evidence="3" id="KW-0479">Metal-binding</keyword>
<dbReference type="SMART" id="SM00184">
    <property type="entry name" value="RING"/>
    <property type="match status" value="1"/>
</dbReference>